<evidence type="ECO:0000256" key="1">
    <source>
        <dbReference type="SAM" id="MobiDB-lite"/>
    </source>
</evidence>
<evidence type="ECO:0000313" key="4">
    <source>
        <dbReference type="Proteomes" id="UP000709295"/>
    </source>
</evidence>
<dbReference type="AlphaFoldDB" id="A0A8J5INH3"/>
<dbReference type="PANTHER" id="PTHR43751">
    <property type="entry name" value="SULFATASE"/>
    <property type="match status" value="1"/>
</dbReference>
<dbReference type="InterPro" id="IPR052701">
    <property type="entry name" value="GAG_Ulvan_Degrading_Sulfatases"/>
</dbReference>
<keyword evidence="4" id="KW-1185">Reference proteome</keyword>
<comment type="caution">
    <text evidence="3">The sequence shown here is derived from an EMBL/GenBank/DDBJ whole genome shotgun (WGS) entry which is preliminary data.</text>
</comment>
<dbReference type="Proteomes" id="UP000709295">
    <property type="component" value="Unassembled WGS sequence"/>
</dbReference>
<protein>
    <recommendedName>
        <fullName evidence="2">Sulfatase N-terminal domain-containing protein</fullName>
    </recommendedName>
</protein>
<organism evidence="3 4">
    <name type="scientific">Phytophthora aleatoria</name>
    <dbReference type="NCBI Taxonomy" id="2496075"/>
    <lineage>
        <taxon>Eukaryota</taxon>
        <taxon>Sar</taxon>
        <taxon>Stramenopiles</taxon>
        <taxon>Oomycota</taxon>
        <taxon>Peronosporomycetes</taxon>
        <taxon>Peronosporales</taxon>
        <taxon>Peronosporaceae</taxon>
        <taxon>Phytophthora</taxon>
    </lineage>
</organism>
<gene>
    <name evidence="3" type="ORF">JG688_00006278</name>
</gene>
<feature type="region of interest" description="Disordered" evidence="1">
    <location>
        <begin position="104"/>
        <end position="127"/>
    </location>
</feature>
<dbReference type="InterPro" id="IPR000917">
    <property type="entry name" value="Sulfatase_N"/>
</dbReference>
<accession>A0A8J5INH3</accession>
<dbReference type="EMBL" id="JAENGY010000270">
    <property type="protein sequence ID" value="KAG6967512.1"/>
    <property type="molecule type" value="Genomic_DNA"/>
</dbReference>
<name>A0A8J5INH3_9STRA</name>
<evidence type="ECO:0000259" key="2">
    <source>
        <dbReference type="Pfam" id="PF00884"/>
    </source>
</evidence>
<feature type="domain" description="Sulfatase N-terminal" evidence="2">
    <location>
        <begin position="217"/>
        <end position="443"/>
    </location>
</feature>
<proteinExistence type="predicted"/>
<reference evidence="3" key="1">
    <citation type="submission" date="2021-01" db="EMBL/GenBank/DDBJ databases">
        <title>Phytophthora aleatoria, a newly-described species from Pinus radiata is distinct from Phytophthora cactorum isolates based on comparative genomics.</title>
        <authorList>
            <person name="Mcdougal R."/>
            <person name="Panda P."/>
            <person name="Williams N."/>
            <person name="Studholme D.J."/>
        </authorList>
    </citation>
    <scope>NUCLEOTIDE SEQUENCE</scope>
    <source>
        <strain evidence="3">NZFS 4037</strain>
    </source>
</reference>
<feature type="non-terminal residue" evidence="3">
    <location>
        <position position="1"/>
    </location>
</feature>
<sequence length="504" mass="56886">MASLRGDGRPVVADVIIVRLRDMRFTFDIVVMAINEKDNASSFEVSSSEITDVTLNAISLVLSATFFAWMRSWAPWADLTSWNPTQIVLPYVKSAKNRYCALNSTTDSTTDKHQDPSPAEDSELDPTHVTVESLNLKEDSDDNYSLESQNSSYEESHRQYFKRSVPHERDTAINAKAFIDSTTEKYTLFGHDTLYRLTTGFQGDLAFDVNVSDQDPPNVLVIVIESFRYHDSHYLVGDKDPSNLFKGSNITITPTFDKWAKRGIALRNYWSSWRTSRSVESLMFGQLPYDSVTKSDYETFFTTGCLTDYDNWDAFLPAHGFDTVWSRNEMKKLAESDLGIKHNEGQKSRMATGEAKKPLFLNHYTFSSHVDYKQRPKWYANADKPDFSALYDGQKYAHNIKNYLEMRYFRDMELGKFMDRMAETGVLNDTIVVISGDHGQGPEFGNDVPEDRDVSATRVGGAIVAEGRLASAAGMIIDDATEQYDMNTLADITGVPEGGFQQDG</sequence>
<dbReference type="PANTHER" id="PTHR43751:SF3">
    <property type="entry name" value="SULFATASE N-TERMINAL DOMAIN-CONTAINING PROTEIN"/>
    <property type="match status" value="1"/>
</dbReference>
<dbReference type="Pfam" id="PF00884">
    <property type="entry name" value="Sulfatase"/>
    <property type="match status" value="1"/>
</dbReference>
<evidence type="ECO:0000313" key="3">
    <source>
        <dbReference type="EMBL" id="KAG6967512.1"/>
    </source>
</evidence>